<proteinExistence type="predicted"/>
<dbReference type="InterPro" id="IPR001173">
    <property type="entry name" value="Glyco_trans_2-like"/>
</dbReference>
<evidence type="ECO:0000259" key="1">
    <source>
        <dbReference type="Pfam" id="PF00535"/>
    </source>
</evidence>
<dbReference type="PANTHER" id="PTHR22916">
    <property type="entry name" value="GLYCOSYLTRANSFERASE"/>
    <property type="match status" value="1"/>
</dbReference>
<dbReference type="Gene3D" id="3.90.550.10">
    <property type="entry name" value="Spore Coat Polysaccharide Biosynthesis Protein SpsA, Chain A"/>
    <property type="match status" value="1"/>
</dbReference>
<gene>
    <name evidence="2" type="ORF">KL86DYS2_10751</name>
</gene>
<dbReference type="EMBL" id="FLUL01000001">
    <property type="protein sequence ID" value="SBV94564.1"/>
    <property type="molecule type" value="Genomic_DNA"/>
</dbReference>
<name>A0A212J5A7_9BACT</name>
<dbReference type="Pfam" id="PF00535">
    <property type="entry name" value="Glycos_transf_2"/>
    <property type="match status" value="1"/>
</dbReference>
<reference evidence="2" key="1">
    <citation type="submission" date="2016-04" db="EMBL/GenBank/DDBJ databases">
        <authorList>
            <person name="Evans L.H."/>
            <person name="Alamgir A."/>
            <person name="Owens N."/>
            <person name="Weber N.D."/>
            <person name="Virtaneva K."/>
            <person name="Barbian K."/>
            <person name="Babar A."/>
            <person name="Rosenke K."/>
        </authorList>
    </citation>
    <scope>NUCLEOTIDE SEQUENCE</scope>
    <source>
        <strain evidence="2">86-2</strain>
    </source>
</reference>
<dbReference type="SUPFAM" id="SSF53448">
    <property type="entry name" value="Nucleotide-diphospho-sugar transferases"/>
    <property type="match status" value="1"/>
</dbReference>
<evidence type="ECO:0000313" key="2">
    <source>
        <dbReference type="EMBL" id="SBV94564.1"/>
    </source>
</evidence>
<dbReference type="AlphaFoldDB" id="A0A212J5A7"/>
<dbReference type="InterPro" id="IPR029044">
    <property type="entry name" value="Nucleotide-diphossugar_trans"/>
</dbReference>
<dbReference type="GO" id="GO:0016758">
    <property type="term" value="F:hexosyltransferase activity"/>
    <property type="evidence" value="ECO:0007669"/>
    <property type="project" value="UniProtKB-ARBA"/>
</dbReference>
<accession>A0A212J5A7</accession>
<feature type="domain" description="Glycosyltransferase 2-like" evidence="1">
    <location>
        <begin position="5"/>
        <end position="133"/>
    </location>
</feature>
<dbReference type="PANTHER" id="PTHR22916:SF3">
    <property type="entry name" value="UDP-GLCNAC:BETAGAL BETA-1,3-N-ACETYLGLUCOSAMINYLTRANSFERASE-LIKE PROTEIN 1"/>
    <property type="match status" value="1"/>
</dbReference>
<protein>
    <recommendedName>
        <fullName evidence="1">Glycosyltransferase 2-like domain-containing protein</fullName>
    </recommendedName>
</protein>
<organism evidence="2">
    <name type="scientific">uncultured Dysgonomonas sp</name>
    <dbReference type="NCBI Taxonomy" id="206096"/>
    <lineage>
        <taxon>Bacteria</taxon>
        <taxon>Pseudomonadati</taxon>
        <taxon>Bacteroidota</taxon>
        <taxon>Bacteroidia</taxon>
        <taxon>Bacteroidales</taxon>
        <taxon>Dysgonomonadaceae</taxon>
        <taxon>Dysgonomonas</taxon>
        <taxon>environmental samples</taxon>
    </lineage>
</organism>
<sequence>MKINIILITYNHSNYIRPALESILMQETSHNVEIIIADDCSTDNTVEIIKEYESKTKFVFHYLHKEQNVGYIRNYQKAFAACTGDYVAIMEGDDYWIKASHLENHINHLERIPNSSMSYNRHIRLFEDQHREEIFDWTLDTDYELITTDQLALGNRIGNLSCCVFRGKHIQQLDPKLFDMEIADWMLGMYMGQFAPLLYLKDVTSAYRIHDNGQWSQMDEKDQCAKVIELINEYDKYLNYNYTETFTKHKRRLEILLYGDKSFRGRIKSVTPLWIRNLYNKLIR</sequence>
<dbReference type="RefSeq" id="WP_296947281.1">
    <property type="nucleotide sequence ID" value="NZ_LT599021.1"/>
</dbReference>